<dbReference type="Proteomes" id="UP000290900">
    <property type="component" value="Unassembled WGS sequence"/>
</dbReference>
<organism evidence="2 3">
    <name type="scientific">Brettanomyces naardenensis</name>
    <name type="common">Yeast</name>
    <dbReference type="NCBI Taxonomy" id="13370"/>
    <lineage>
        <taxon>Eukaryota</taxon>
        <taxon>Fungi</taxon>
        <taxon>Dikarya</taxon>
        <taxon>Ascomycota</taxon>
        <taxon>Saccharomycotina</taxon>
        <taxon>Pichiomycetes</taxon>
        <taxon>Pichiales</taxon>
        <taxon>Pichiaceae</taxon>
        <taxon>Brettanomyces</taxon>
    </lineage>
</organism>
<dbReference type="GO" id="GO:0016491">
    <property type="term" value="F:oxidoreductase activity"/>
    <property type="evidence" value="ECO:0007669"/>
    <property type="project" value="UniProtKB-KW"/>
</dbReference>
<dbReference type="PRINTS" id="PR00081">
    <property type="entry name" value="GDHRDH"/>
</dbReference>
<dbReference type="EMBL" id="CAACVR010000014">
    <property type="protein sequence ID" value="VEU21907.1"/>
    <property type="molecule type" value="Genomic_DNA"/>
</dbReference>
<evidence type="ECO:0000313" key="2">
    <source>
        <dbReference type="EMBL" id="VEU21907.1"/>
    </source>
</evidence>
<proteinExistence type="predicted"/>
<dbReference type="InterPro" id="IPR002347">
    <property type="entry name" value="SDR_fam"/>
</dbReference>
<dbReference type="PANTHER" id="PTHR43157">
    <property type="entry name" value="PHOSPHATIDYLINOSITOL-GLYCAN BIOSYNTHESIS CLASS F PROTEIN-RELATED"/>
    <property type="match status" value="1"/>
</dbReference>
<accession>A0A448YLZ0</accession>
<dbReference type="OrthoDB" id="191139at2759"/>
<dbReference type="InParanoid" id="A0A448YLZ0"/>
<dbReference type="Pfam" id="PF00106">
    <property type="entry name" value="adh_short"/>
    <property type="match status" value="1"/>
</dbReference>
<reference evidence="2 3" key="1">
    <citation type="submission" date="2018-12" db="EMBL/GenBank/DDBJ databases">
        <authorList>
            <person name="Tiukova I."/>
            <person name="Dainat J."/>
        </authorList>
    </citation>
    <scope>NUCLEOTIDE SEQUENCE [LARGE SCALE GENOMIC DNA]</scope>
</reference>
<dbReference type="Gene3D" id="3.40.50.720">
    <property type="entry name" value="NAD(P)-binding Rossmann-like Domain"/>
    <property type="match status" value="1"/>
</dbReference>
<evidence type="ECO:0000256" key="1">
    <source>
        <dbReference type="ARBA" id="ARBA00023002"/>
    </source>
</evidence>
<dbReference type="InterPro" id="IPR036291">
    <property type="entry name" value="NAD(P)-bd_dom_sf"/>
</dbReference>
<keyword evidence="1" id="KW-0560">Oxidoreductase</keyword>
<dbReference type="PANTHER" id="PTHR43157:SF31">
    <property type="entry name" value="PHOSPHATIDYLINOSITOL-GLYCAN BIOSYNTHESIS CLASS F PROTEIN"/>
    <property type="match status" value="1"/>
</dbReference>
<name>A0A448YLZ0_BRENA</name>
<dbReference type="SUPFAM" id="SSF51735">
    <property type="entry name" value="NAD(P)-binding Rossmann-fold domains"/>
    <property type="match status" value="1"/>
</dbReference>
<keyword evidence="3" id="KW-1185">Reference proteome</keyword>
<sequence length="317" mass="35520">MDFFYRQLFKTPVYPTGSYSSKTIVVTGSNTGLGKEASRHFARLGAKKLILAVRNLDKGNAAKKDIEETTNCGSDVIEVWKLDMSSYDSVKAFAKRVNEDLDRLDIFLANAGVVKKDFEIVEQDEATITINDVSTFLLCRLVLPKLEETAKKYKVHPNLTITSSETHTWTTFPAKTAPEGEIFNTISDSEFAKAHWNDQYPISKLIEVFRVRSIGEKYPDLGVTVNAVNPGFCESELSREMDNFVIRLGKFLLARTSEVGSRNLVYAASLGPEGHGKYISDTSIVEPSDFVKSEEGKILQERLWDELNAKLDKILSK</sequence>
<evidence type="ECO:0000313" key="3">
    <source>
        <dbReference type="Proteomes" id="UP000290900"/>
    </source>
</evidence>
<gene>
    <name evidence="2" type="ORF">BRENAR_LOCUS2639</name>
</gene>
<dbReference type="AlphaFoldDB" id="A0A448YLZ0"/>
<protein>
    <submittedName>
        <fullName evidence="2">DEKNAAC102941</fullName>
    </submittedName>
</protein>
<dbReference type="STRING" id="13370.A0A448YLZ0"/>